<dbReference type="Pfam" id="PF02498">
    <property type="entry name" value="Bro-N"/>
    <property type="match status" value="1"/>
</dbReference>
<dbReference type="eggNOG" id="COG3617">
    <property type="taxonomic scope" value="Bacteria"/>
</dbReference>
<keyword evidence="3" id="KW-1185">Reference proteome</keyword>
<gene>
    <name evidence="2" type="ORF">BN990_01194</name>
</gene>
<evidence type="ECO:0000259" key="1">
    <source>
        <dbReference type="PROSITE" id="PS51750"/>
    </source>
</evidence>
<comment type="caution">
    <text evidence="2">The sequence shown here is derived from an EMBL/GenBank/DDBJ whole genome shotgun (WGS) entry which is preliminary data.</text>
</comment>
<proteinExistence type="predicted"/>
<dbReference type="SMART" id="SM01040">
    <property type="entry name" value="Bro-N"/>
    <property type="match status" value="1"/>
</dbReference>
<evidence type="ECO:0000313" key="3">
    <source>
        <dbReference type="Proteomes" id="UP000028875"/>
    </source>
</evidence>
<evidence type="ECO:0000313" key="2">
    <source>
        <dbReference type="EMBL" id="CDQ38917.1"/>
    </source>
</evidence>
<reference evidence="2 3" key="1">
    <citation type="submission" date="2014-03" db="EMBL/GenBank/DDBJ databases">
        <authorList>
            <person name="Urmite Genomes U."/>
        </authorList>
    </citation>
    <scope>NUCLEOTIDE SEQUENCE [LARGE SCALE GENOMIC DNA]</scope>
    <source>
        <strain evidence="2 3">Vm-5</strain>
    </source>
</reference>
<name>A0A024Q9I0_9BACI</name>
<dbReference type="EMBL" id="CCDP010000001">
    <property type="protein sequence ID" value="CDQ38917.1"/>
    <property type="molecule type" value="Genomic_DNA"/>
</dbReference>
<dbReference type="STRING" id="1462526.BN990_01194"/>
<dbReference type="OrthoDB" id="9812611at2"/>
<sequence>MIGHSDTRKMVVSVDEDEKLMGTLFLSGQNRNTWFLTEDGLYEVLMQSRKPIAKAFKKEVKVMLKSIRKHGAYMTEDTVACQLHTKKRTGYQQSKEYLYR</sequence>
<organism evidence="2 3">
    <name type="scientific">Virgibacillus massiliensis</name>
    <dbReference type="NCBI Taxonomy" id="1462526"/>
    <lineage>
        <taxon>Bacteria</taxon>
        <taxon>Bacillati</taxon>
        <taxon>Bacillota</taxon>
        <taxon>Bacilli</taxon>
        <taxon>Bacillales</taxon>
        <taxon>Bacillaceae</taxon>
        <taxon>Virgibacillus</taxon>
    </lineage>
</organism>
<reference evidence="3" key="2">
    <citation type="submission" date="2014-05" db="EMBL/GenBank/DDBJ databases">
        <title>Draft genome sequence of Virgibacillus massiliensis Vm-5.</title>
        <authorList>
            <person name="Khelaifia S."/>
            <person name="Croce O."/>
            <person name="Lagier J.C."/>
            <person name="Raoult D."/>
        </authorList>
    </citation>
    <scope>NUCLEOTIDE SEQUENCE [LARGE SCALE GENOMIC DNA]</scope>
    <source>
        <strain evidence="3">Vm-5</strain>
    </source>
</reference>
<dbReference type="InterPro" id="IPR003497">
    <property type="entry name" value="BRO_N_domain"/>
</dbReference>
<feature type="domain" description="Bro-N" evidence="1">
    <location>
        <begin position="1"/>
        <end position="71"/>
    </location>
</feature>
<accession>A0A024Q9I0</accession>
<dbReference type="Proteomes" id="UP000028875">
    <property type="component" value="Unassembled WGS sequence"/>
</dbReference>
<dbReference type="AlphaFoldDB" id="A0A024Q9I0"/>
<protein>
    <submittedName>
        <fullName evidence="2">Putative phage-encoded protein</fullName>
    </submittedName>
</protein>
<dbReference type="PROSITE" id="PS51750">
    <property type="entry name" value="BRO_N"/>
    <property type="match status" value="1"/>
</dbReference>